<dbReference type="PANTHER" id="PTHR32439">
    <property type="entry name" value="FERREDOXIN--NITRITE REDUCTASE, CHLOROPLASTIC"/>
    <property type="match status" value="1"/>
</dbReference>
<evidence type="ECO:0000256" key="4">
    <source>
        <dbReference type="ARBA" id="ARBA00023002"/>
    </source>
</evidence>
<dbReference type="AlphaFoldDB" id="A0A6P1M800"/>
<evidence type="ECO:0000259" key="7">
    <source>
        <dbReference type="PROSITE" id="PS51379"/>
    </source>
</evidence>
<evidence type="ECO:0000256" key="5">
    <source>
        <dbReference type="ARBA" id="ARBA00023004"/>
    </source>
</evidence>
<dbReference type="InterPro" id="IPR045854">
    <property type="entry name" value="NO2/SO3_Rdtase_4Fe4S_sf"/>
</dbReference>
<name>A0A6P1M800_9BACT</name>
<dbReference type="Gene3D" id="3.30.413.10">
    <property type="entry name" value="Sulfite Reductase Hemoprotein, domain 1"/>
    <property type="match status" value="1"/>
</dbReference>
<dbReference type="SUPFAM" id="SSF56014">
    <property type="entry name" value="Nitrite and sulphite reductase 4Fe-4S domain-like"/>
    <property type="match status" value="1"/>
</dbReference>
<dbReference type="SUPFAM" id="SSF55124">
    <property type="entry name" value="Nitrite/Sulfite reductase N-terminal domain-like"/>
    <property type="match status" value="1"/>
</dbReference>
<dbReference type="InterPro" id="IPR036136">
    <property type="entry name" value="Nit/Sulf_reduc_fer-like_dom_sf"/>
</dbReference>
<dbReference type="PROSITE" id="PS51379">
    <property type="entry name" value="4FE4S_FER_2"/>
    <property type="match status" value="2"/>
</dbReference>
<dbReference type="InterPro" id="IPR005117">
    <property type="entry name" value="NiRdtase/SiRdtase_haem-b_fer"/>
</dbReference>
<sequence length="285" mass="31520">MNTPPSYSCNIRQIQTDFFAMRLRAVGGDLTADQLNTVADIARRYGSGSVHITTRQGIEIPHVHKKDLAEAQKELETAGIKMGSDGNRVRIVIACPGKNTCRYGSIDTPEIAEEIDRRYFRLDVPYKVKFGVTGCPNNCGKARESDIGIMGMRTPKWDSEKCIRCNACIKLCPVQAITGKDDRYERDESTCIHCSVCSVLCPAKAWGPESTGYTLLIGGTLGKKPRLGIPLKTNIQTSEELFELIEQTLLFYKANGKPKERLGHVINRMGEDAVIQAILSESYSA</sequence>
<gene>
    <name evidence="8" type="ORF">GT409_11265</name>
</gene>
<dbReference type="GO" id="GO:0016491">
    <property type="term" value="F:oxidoreductase activity"/>
    <property type="evidence" value="ECO:0007669"/>
    <property type="project" value="UniProtKB-KW"/>
</dbReference>
<dbReference type="Pfam" id="PF00037">
    <property type="entry name" value="Fer4"/>
    <property type="match status" value="1"/>
</dbReference>
<dbReference type="Pfam" id="PF03460">
    <property type="entry name" value="NIR_SIR_ferr"/>
    <property type="match status" value="1"/>
</dbReference>
<dbReference type="SUPFAM" id="SSF54862">
    <property type="entry name" value="4Fe-4S ferredoxins"/>
    <property type="match status" value="1"/>
</dbReference>
<feature type="domain" description="4Fe-4S ferredoxin-type" evidence="7">
    <location>
        <begin position="153"/>
        <end position="182"/>
    </location>
</feature>
<accession>A0A6P1M800</accession>
<dbReference type="InterPro" id="IPR017900">
    <property type="entry name" value="4Fe4S_Fe_S_CS"/>
</dbReference>
<dbReference type="EMBL" id="CP047593">
    <property type="protein sequence ID" value="QHI70001.1"/>
    <property type="molecule type" value="Genomic_DNA"/>
</dbReference>
<dbReference type="InterPro" id="IPR006066">
    <property type="entry name" value="NO2/SO3_Rdtase_FeS/sirohaem_BS"/>
</dbReference>
<dbReference type="Gene3D" id="3.30.70.20">
    <property type="match status" value="1"/>
</dbReference>
<keyword evidence="2" id="KW-0349">Heme</keyword>
<evidence type="ECO:0000256" key="3">
    <source>
        <dbReference type="ARBA" id="ARBA00022723"/>
    </source>
</evidence>
<keyword evidence="4" id="KW-0560">Oxidoreductase</keyword>
<keyword evidence="5" id="KW-0408">Iron</keyword>
<dbReference type="PROSITE" id="PS00198">
    <property type="entry name" value="4FE4S_FER_1"/>
    <property type="match status" value="2"/>
</dbReference>
<dbReference type="Pfam" id="PF01077">
    <property type="entry name" value="NIR_SIR"/>
    <property type="match status" value="1"/>
</dbReference>
<dbReference type="GO" id="GO:0020037">
    <property type="term" value="F:heme binding"/>
    <property type="evidence" value="ECO:0007669"/>
    <property type="project" value="InterPro"/>
</dbReference>
<dbReference type="RefSeq" id="WP_160629180.1">
    <property type="nucleotide sequence ID" value="NZ_CP047593.1"/>
</dbReference>
<proteinExistence type="predicted"/>
<evidence type="ECO:0000313" key="8">
    <source>
        <dbReference type="EMBL" id="QHI70001.1"/>
    </source>
</evidence>
<dbReference type="InterPro" id="IPR006067">
    <property type="entry name" value="NO2/SO3_Rdtase_4Fe4S_dom"/>
</dbReference>
<reference evidence="8 9" key="1">
    <citation type="submission" date="2020-01" db="EMBL/GenBank/DDBJ databases">
        <title>Ponticoccus aerotolerans gen. nov., sp. nov., an anaerobic bacterium and proposal of Ponticoccusceae fam. nov., Ponticoccusles ord. nov. and Ponticoccuse classis nov. in the phylum Kiritimatiellaeota.</title>
        <authorList>
            <person name="Zhou L.Y."/>
            <person name="Du Z.J."/>
        </authorList>
    </citation>
    <scope>NUCLEOTIDE SEQUENCE [LARGE SCALE GENOMIC DNA]</scope>
    <source>
        <strain evidence="8 9">S-5007</strain>
    </source>
</reference>
<dbReference type="Proteomes" id="UP000464954">
    <property type="component" value="Chromosome"/>
</dbReference>
<dbReference type="KEGG" id="taer:GT409_11265"/>
<evidence type="ECO:0000256" key="1">
    <source>
        <dbReference type="ARBA" id="ARBA00022485"/>
    </source>
</evidence>
<dbReference type="PANTHER" id="PTHR32439:SF9">
    <property type="entry name" value="BLR3264 PROTEIN"/>
    <property type="match status" value="1"/>
</dbReference>
<keyword evidence="6" id="KW-0411">Iron-sulfur</keyword>
<keyword evidence="9" id="KW-1185">Reference proteome</keyword>
<dbReference type="InterPro" id="IPR017896">
    <property type="entry name" value="4Fe4S_Fe-S-bd"/>
</dbReference>
<dbReference type="PROSITE" id="PS00365">
    <property type="entry name" value="NIR_SIR"/>
    <property type="match status" value="1"/>
</dbReference>
<keyword evidence="1" id="KW-0004">4Fe-4S</keyword>
<evidence type="ECO:0000256" key="6">
    <source>
        <dbReference type="ARBA" id="ARBA00023014"/>
    </source>
</evidence>
<evidence type="ECO:0000313" key="9">
    <source>
        <dbReference type="Proteomes" id="UP000464954"/>
    </source>
</evidence>
<protein>
    <submittedName>
        <fullName evidence="8">4Fe-4S dicluster domain-containing protein</fullName>
    </submittedName>
</protein>
<evidence type="ECO:0000256" key="2">
    <source>
        <dbReference type="ARBA" id="ARBA00022617"/>
    </source>
</evidence>
<keyword evidence="3" id="KW-0479">Metal-binding</keyword>
<dbReference type="GO" id="GO:0051539">
    <property type="term" value="F:4 iron, 4 sulfur cluster binding"/>
    <property type="evidence" value="ECO:0007669"/>
    <property type="project" value="UniProtKB-KW"/>
</dbReference>
<dbReference type="GO" id="GO:0046872">
    <property type="term" value="F:metal ion binding"/>
    <property type="evidence" value="ECO:0007669"/>
    <property type="project" value="UniProtKB-KW"/>
</dbReference>
<dbReference type="PRINTS" id="PR00397">
    <property type="entry name" value="SIROHAEM"/>
</dbReference>
<dbReference type="InterPro" id="IPR051329">
    <property type="entry name" value="NIR_SIR_4Fe-4S"/>
</dbReference>
<dbReference type="Gene3D" id="3.30.70.3340">
    <property type="match status" value="1"/>
</dbReference>
<organism evidence="8 9">
    <name type="scientific">Tichowtungia aerotolerans</name>
    <dbReference type="NCBI Taxonomy" id="2697043"/>
    <lineage>
        <taxon>Bacteria</taxon>
        <taxon>Pseudomonadati</taxon>
        <taxon>Kiritimatiellota</taxon>
        <taxon>Tichowtungiia</taxon>
        <taxon>Tichowtungiales</taxon>
        <taxon>Tichowtungiaceae</taxon>
        <taxon>Tichowtungia</taxon>
    </lineage>
</organism>
<feature type="domain" description="4Fe-4S ferredoxin-type" evidence="7">
    <location>
        <begin position="183"/>
        <end position="211"/>
    </location>
</feature>